<keyword evidence="1" id="KW-0732">Signal</keyword>
<protein>
    <submittedName>
        <fullName evidence="3">DUF4394 domain-containing protein</fullName>
    </submittedName>
</protein>
<keyword evidence="4" id="KW-1185">Reference proteome</keyword>
<dbReference type="KEGG" id="pacr:FXN63_26255"/>
<gene>
    <name evidence="3" type="ORF">FXN63_26255</name>
</gene>
<dbReference type="RefSeq" id="WP_148818609.1">
    <property type="nucleotide sequence ID" value="NZ_CP043046.1"/>
</dbReference>
<feature type="chain" id="PRO_5022984314" evidence="1">
    <location>
        <begin position="27"/>
        <end position="284"/>
    </location>
</feature>
<dbReference type="OrthoDB" id="531718at2"/>
<evidence type="ECO:0000259" key="2">
    <source>
        <dbReference type="Pfam" id="PF14339"/>
    </source>
</evidence>
<feature type="signal peptide" evidence="1">
    <location>
        <begin position="1"/>
        <end position="26"/>
    </location>
</feature>
<evidence type="ECO:0000256" key="1">
    <source>
        <dbReference type="SAM" id="SignalP"/>
    </source>
</evidence>
<dbReference type="SUPFAM" id="SSF63825">
    <property type="entry name" value="YWTD domain"/>
    <property type="match status" value="1"/>
</dbReference>
<dbReference type="EMBL" id="CP043046">
    <property type="protein sequence ID" value="QEI08960.1"/>
    <property type="molecule type" value="Genomic_DNA"/>
</dbReference>
<dbReference type="Pfam" id="PF14339">
    <property type="entry name" value="DUF4394"/>
    <property type="match status" value="1"/>
</dbReference>
<organism evidence="3 4">
    <name type="scientific">Pigmentiphaga aceris</name>
    <dbReference type="NCBI Taxonomy" id="1940612"/>
    <lineage>
        <taxon>Bacteria</taxon>
        <taxon>Pseudomonadati</taxon>
        <taxon>Pseudomonadota</taxon>
        <taxon>Betaproteobacteria</taxon>
        <taxon>Burkholderiales</taxon>
        <taxon>Alcaligenaceae</taxon>
        <taxon>Pigmentiphaga</taxon>
    </lineage>
</organism>
<name>A0A5C0B6C4_9BURK</name>
<proteinExistence type="predicted"/>
<dbReference type="AlphaFoldDB" id="A0A5C0B6C4"/>
<sequence>MLNTSSLNTRFAKLGFAALLCTGLVACQSTGSNMSMTPKSGTPGDTIGLTTSGWLVSFNRATPATIATSMAITGLPAGEKLVGFDYRPANGWLYALSQSGVLYTVDTMTGAAKAGAKLMAAPDQKRPYTALMGSRFTVDFNPVADRLRVVSDRGQSLRINVDTGATITDGDINGGQATTRITDGAYTNSMAGATATQLWVIDGANSVIYLQNPPNDGTLSMPKPLGVTVASTHGFNIDAASGVGYAAFAVNGKAGLYSVDPKAMPVSKLIGEWTGPSLIDIAFK</sequence>
<evidence type="ECO:0000313" key="4">
    <source>
        <dbReference type="Proteomes" id="UP000325161"/>
    </source>
</evidence>
<feature type="domain" description="DUF4394" evidence="2">
    <location>
        <begin position="55"/>
        <end position="263"/>
    </location>
</feature>
<dbReference type="Proteomes" id="UP000325161">
    <property type="component" value="Chromosome"/>
</dbReference>
<accession>A0A5C0B6C4</accession>
<reference evidence="3 4" key="1">
    <citation type="submission" date="2019-08" db="EMBL/GenBank/DDBJ databases">
        <title>Amphibian skin-associated Pigmentiphaga: genome sequence and occurrence across geography and hosts.</title>
        <authorList>
            <person name="Bletz M.C."/>
            <person name="Bunk B."/>
            <person name="Sproeer C."/>
            <person name="Biwer P."/>
            <person name="Reiter S."/>
            <person name="Rabemananjara F.C.E."/>
            <person name="Schulz S."/>
            <person name="Overmann J."/>
            <person name="Vences M."/>
        </authorList>
    </citation>
    <scope>NUCLEOTIDE SEQUENCE [LARGE SCALE GENOMIC DNA]</scope>
    <source>
        <strain evidence="3 4">Mada1488</strain>
    </source>
</reference>
<evidence type="ECO:0000313" key="3">
    <source>
        <dbReference type="EMBL" id="QEI08960.1"/>
    </source>
</evidence>
<dbReference type="InterPro" id="IPR025507">
    <property type="entry name" value="DUF4394"/>
</dbReference>